<name>A0ABN7S351_OIKDI</name>
<evidence type="ECO:0000313" key="2">
    <source>
        <dbReference type="Proteomes" id="UP001158576"/>
    </source>
</evidence>
<protein>
    <submittedName>
        <fullName evidence="1">Oidioi.mRNA.OKI2018_I69.PAR.g12393.t1.cds</fullName>
    </submittedName>
</protein>
<organism evidence="1 2">
    <name type="scientific">Oikopleura dioica</name>
    <name type="common">Tunicate</name>
    <dbReference type="NCBI Taxonomy" id="34765"/>
    <lineage>
        <taxon>Eukaryota</taxon>
        <taxon>Metazoa</taxon>
        <taxon>Chordata</taxon>
        <taxon>Tunicata</taxon>
        <taxon>Appendicularia</taxon>
        <taxon>Copelata</taxon>
        <taxon>Oikopleuridae</taxon>
        <taxon>Oikopleura</taxon>
    </lineage>
</organism>
<sequence length="68" mass="7429">MISRIARPAARMASQQTKKELTLTKPMKIALGTTLALLAVEYNFLVGNLTPGCNSMAFVPRNCIKGNY</sequence>
<evidence type="ECO:0000313" key="1">
    <source>
        <dbReference type="EMBL" id="CAG5089892.1"/>
    </source>
</evidence>
<dbReference type="Proteomes" id="UP001158576">
    <property type="component" value="Chromosome PAR"/>
</dbReference>
<proteinExistence type="predicted"/>
<keyword evidence="2" id="KW-1185">Reference proteome</keyword>
<reference evidence="1 2" key="1">
    <citation type="submission" date="2021-04" db="EMBL/GenBank/DDBJ databases">
        <authorList>
            <person name="Bliznina A."/>
        </authorList>
    </citation>
    <scope>NUCLEOTIDE SEQUENCE [LARGE SCALE GENOMIC DNA]</scope>
</reference>
<accession>A0ABN7S351</accession>
<gene>
    <name evidence="1" type="ORF">OKIOD_LOCUS3951</name>
</gene>
<dbReference type="EMBL" id="OU015568">
    <property type="protein sequence ID" value="CAG5089892.1"/>
    <property type="molecule type" value="Genomic_DNA"/>
</dbReference>